<feature type="transmembrane region" description="Helical" evidence="6">
    <location>
        <begin position="161"/>
        <end position="185"/>
    </location>
</feature>
<dbReference type="AlphaFoldDB" id="A0A194SAN6"/>
<dbReference type="NCBIfam" id="NF037959">
    <property type="entry name" value="MFS_SpdSyn"/>
    <property type="match status" value="1"/>
</dbReference>
<comment type="similarity">
    <text evidence="1">Belongs to the spermidine/spermine synthase family.</text>
</comment>
<dbReference type="GeneID" id="28976319"/>
<evidence type="ECO:0000256" key="1">
    <source>
        <dbReference type="ARBA" id="ARBA00007867"/>
    </source>
</evidence>
<keyword evidence="9" id="KW-1185">Reference proteome</keyword>
<evidence type="ECO:0000256" key="5">
    <source>
        <dbReference type="SAM" id="MobiDB-lite"/>
    </source>
</evidence>
<dbReference type="GO" id="GO:0006596">
    <property type="term" value="P:polyamine biosynthetic process"/>
    <property type="evidence" value="ECO:0007669"/>
    <property type="project" value="UniProtKB-UniRule"/>
</dbReference>
<evidence type="ECO:0000313" key="9">
    <source>
        <dbReference type="Proteomes" id="UP000053890"/>
    </source>
</evidence>
<keyword evidence="6" id="KW-0472">Membrane</keyword>
<feature type="compositionally biased region" description="Basic residues" evidence="5">
    <location>
        <begin position="1"/>
        <end position="13"/>
    </location>
</feature>
<dbReference type="RefSeq" id="XP_018273721.1">
    <property type="nucleotide sequence ID" value="XM_018415871.1"/>
</dbReference>
<name>A0A194SAN6_RHOGW</name>
<dbReference type="InterPro" id="IPR029063">
    <property type="entry name" value="SAM-dependent_MTases_sf"/>
</dbReference>
<proteinExistence type="inferred from homology"/>
<sequence>MAHPRPTARRPRPPRAQPPRGPPLALVLVAHLASTLPLWFNSAATDLVVPLYSYQPTHALRPTLAFYAACALAFAALVAVRRTRPRLAWREAWLVIGAYKVVTEGLVRSRGGRLVTREGSLDEGLVAARIALELVPTVATWAWLVGSSSCAERKIFLSSSFLPLAYLVSLAPPVTTFLRSILPILPECYILQPHGLALCALALLAPRTFLPSARQPRARPHAPPRPSALDRLAPHPLARLALLALVALAAHRVAQSSAHCPTSPAHALPQGVLAARKSVTGWITVGEHTMALPEGASAGAGAGGGAGPDTTFRYLRADHSLLGGLWVGPSRDELRRVRRRDGRGGEPDEREVVRRAESIYSTFILQELVRLVPAPVDLPRQSPEQGLIIGLGAGLSARALAQHGVNLTLVELDPAVYEFARDYFGVAEDVEAGEVVLEDAVTWVERQEGDKLFDYIIHDVFTGGAVPAHLFLLPFLSRLSTLLHPSGVLALNFAGSLGASPASRSILGTVLHTFTSTGGHCRAIEDVPRTHDDEPAAAADDRDEIRNVVVFCSRSWFVPIEFRAVERADLLEWPSPGIRRSVFRDFEGHEVDLAPFRLYRATLRQFVTNSIHSRTGRSPSIPAHLRALFESGRAIEAGGDQARKFEKDVENLVVFLRARRIHKELVDRYNPTHDMTVAERNEKTANRVGLQGPTEYDAADPQPLPDGQQVYREDGQGMDDAQAQGKGSLKTMFAPEGH</sequence>
<evidence type="ECO:0000256" key="4">
    <source>
        <dbReference type="PROSITE-ProRule" id="PRU00354"/>
    </source>
</evidence>
<dbReference type="CDD" id="cd02440">
    <property type="entry name" value="AdoMet_MTases"/>
    <property type="match status" value="1"/>
</dbReference>
<protein>
    <recommendedName>
        <fullName evidence="7">PABS domain-containing protein</fullName>
    </recommendedName>
</protein>
<dbReference type="OrthoDB" id="15893at2759"/>
<dbReference type="OMA" id="HTMALPE"/>
<keyword evidence="6" id="KW-0812">Transmembrane</keyword>
<dbReference type="SUPFAM" id="SSF53335">
    <property type="entry name" value="S-adenosyl-L-methionine-dependent methyltransferases"/>
    <property type="match status" value="1"/>
</dbReference>
<dbReference type="PANTHER" id="PTHR43317:SF1">
    <property type="entry name" value="THERMOSPERMINE SYNTHASE ACAULIS5"/>
    <property type="match status" value="1"/>
</dbReference>
<dbReference type="GO" id="GO:0016740">
    <property type="term" value="F:transferase activity"/>
    <property type="evidence" value="ECO:0007669"/>
    <property type="project" value="UniProtKB-UniRule"/>
</dbReference>
<dbReference type="PANTHER" id="PTHR43317">
    <property type="entry name" value="THERMOSPERMINE SYNTHASE ACAULIS5"/>
    <property type="match status" value="1"/>
</dbReference>
<keyword evidence="3 4" id="KW-0620">Polyamine biosynthesis</keyword>
<dbReference type="STRING" id="578459.A0A194SAN6"/>
<dbReference type="Pfam" id="PF01564">
    <property type="entry name" value="Spermine_synth"/>
    <property type="match status" value="1"/>
</dbReference>
<evidence type="ECO:0000256" key="6">
    <source>
        <dbReference type="SAM" id="Phobius"/>
    </source>
</evidence>
<evidence type="ECO:0000256" key="2">
    <source>
        <dbReference type="ARBA" id="ARBA00022679"/>
    </source>
</evidence>
<dbReference type="PROSITE" id="PS51006">
    <property type="entry name" value="PABS_2"/>
    <property type="match status" value="1"/>
</dbReference>
<evidence type="ECO:0000256" key="3">
    <source>
        <dbReference type="ARBA" id="ARBA00023115"/>
    </source>
</evidence>
<feature type="region of interest" description="Disordered" evidence="5">
    <location>
        <begin position="691"/>
        <end position="738"/>
    </location>
</feature>
<evidence type="ECO:0000259" key="7">
    <source>
        <dbReference type="PROSITE" id="PS51006"/>
    </source>
</evidence>
<feature type="region of interest" description="Disordered" evidence="5">
    <location>
        <begin position="1"/>
        <end position="20"/>
    </location>
</feature>
<feature type="transmembrane region" description="Helical" evidence="6">
    <location>
        <begin position="60"/>
        <end position="80"/>
    </location>
</feature>
<reference evidence="8 9" key="1">
    <citation type="journal article" date="2015" name="Front. Microbiol.">
        <title>Genome sequence of the plant growth promoting endophytic yeast Rhodotorula graminis WP1.</title>
        <authorList>
            <person name="Firrincieli A."/>
            <person name="Otillar R."/>
            <person name="Salamov A."/>
            <person name="Schmutz J."/>
            <person name="Khan Z."/>
            <person name="Redman R.S."/>
            <person name="Fleck N.D."/>
            <person name="Lindquist E."/>
            <person name="Grigoriev I.V."/>
            <person name="Doty S.L."/>
        </authorList>
    </citation>
    <scope>NUCLEOTIDE SEQUENCE [LARGE SCALE GENOMIC DNA]</scope>
    <source>
        <strain evidence="8 9">WP1</strain>
    </source>
</reference>
<evidence type="ECO:0000313" key="8">
    <source>
        <dbReference type="EMBL" id="KPV77672.1"/>
    </source>
</evidence>
<keyword evidence="2 4" id="KW-0808">Transferase</keyword>
<feature type="active site" description="Proton acceptor" evidence="4">
    <location>
        <position position="459"/>
    </location>
</feature>
<dbReference type="Gene3D" id="3.40.50.150">
    <property type="entry name" value="Vaccinia Virus protein VP39"/>
    <property type="match status" value="1"/>
</dbReference>
<feature type="domain" description="PABS" evidence="7">
    <location>
        <begin position="373"/>
        <end position="542"/>
    </location>
</feature>
<dbReference type="Pfam" id="PF13233">
    <property type="entry name" value="Complex1_LYR_2"/>
    <property type="match status" value="1"/>
</dbReference>
<organism evidence="8 9">
    <name type="scientific">Rhodotorula graminis (strain WP1)</name>
    <dbReference type="NCBI Taxonomy" id="578459"/>
    <lineage>
        <taxon>Eukaryota</taxon>
        <taxon>Fungi</taxon>
        <taxon>Dikarya</taxon>
        <taxon>Basidiomycota</taxon>
        <taxon>Pucciniomycotina</taxon>
        <taxon>Microbotryomycetes</taxon>
        <taxon>Sporidiobolales</taxon>
        <taxon>Sporidiobolaceae</taxon>
        <taxon>Rhodotorula</taxon>
    </lineage>
</organism>
<feature type="transmembrane region" description="Helical" evidence="6">
    <location>
        <begin position="21"/>
        <end position="40"/>
    </location>
</feature>
<keyword evidence="6" id="KW-1133">Transmembrane helix</keyword>
<gene>
    <name evidence="8" type="ORF">RHOBADRAFT_51497</name>
</gene>
<dbReference type="Proteomes" id="UP000053890">
    <property type="component" value="Unassembled WGS sequence"/>
</dbReference>
<dbReference type="EMBL" id="KQ474074">
    <property type="protein sequence ID" value="KPV77672.1"/>
    <property type="molecule type" value="Genomic_DNA"/>
</dbReference>
<accession>A0A194SAN6</accession>
<dbReference type="InterPro" id="IPR030374">
    <property type="entry name" value="PABS"/>
</dbReference>